<evidence type="ECO:0000313" key="4">
    <source>
        <dbReference type="Proteomes" id="UP001501175"/>
    </source>
</evidence>
<dbReference type="RefSeq" id="WP_345241591.1">
    <property type="nucleotide sequence ID" value="NZ_BAABHD010000012.1"/>
</dbReference>
<proteinExistence type="predicted"/>
<keyword evidence="4" id="KW-1185">Reference proteome</keyword>
<dbReference type="Pfam" id="PF08450">
    <property type="entry name" value="SGL"/>
    <property type="match status" value="1"/>
</dbReference>
<dbReference type="InterPro" id="IPR050583">
    <property type="entry name" value="Mycobacterial_A85_antigen"/>
</dbReference>
<dbReference type="Proteomes" id="UP001501175">
    <property type="component" value="Unassembled WGS sequence"/>
</dbReference>
<dbReference type="InterPro" id="IPR029058">
    <property type="entry name" value="AB_hydrolase_fold"/>
</dbReference>
<name>A0ABP8MJ83_9BACT</name>
<dbReference type="EMBL" id="BAABHD010000012">
    <property type="protein sequence ID" value="GAA4450853.1"/>
    <property type="molecule type" value="Genomic_DNA"/>
</dbReference>
<dbReference type="InterPro" id="IPR000801">
    <property type="entry name" value="Esterase-like"/>
</dbReference>
<feature type="chain" id="PRO_5045589534" evidence="1">
    <location>
        <begin position="27"/>
        <end position="554"/>
    </location>
</feature>
<keyword evidence="1" id="KW-0732">Signal</keyword>
<dbReference type="InterPro" id="IPR013658">
    <property type="entry name" value="SGL"/>
</dbReference>
<dbReference type="InterPro" id="IPR011042">
    <property type="entry name" value="6-blade_b-propeller_TolB-like"/>
</dbReference>
<dbReference type="Pfam" id="PF00756">
    <property type="entry name" value="Esterase"/>
    <property type="match status" value="1"/>
</dbReference>
<sequence length="554" mass="60839">MKNLIPIALLCWAILCRATVALGQSAAENYPDDPASIEQPGVPKGEVLKFTFDQSKIFPGTWREYWVYVPAQYRSDKPACVYVNQDGIQWKAPTVFDNLIHQGQMPVTISVFVAPGRVRAANPDKALDRYNRSFEYDGLGDAYARFILEEILPAVETQKTSDGRSIRLSKNGNDRAIGGSSSGAVCAFTAAWERPDAFSRVFSAIGTYVGLRGGDRYSTLVRKTEPKPIRVFLQDGANDLNIYAGDWWKANEAMERALMFAGYEVEHVWGEGGHNGKHGTAVFPQAMRWLWKDWPKPVTTGKSKNQFLSDMLLPGEGWQPAGSAAQATSKTQKPGRAVLGPNGTTYVLANTTKQVLAYDASGREKVVVRGITGTDLVVAHNGNGYLLAADRADHRSRLYLIRPTGEKIEVDEGLNGATGIALTPDQTQLYALESATHWVWIYQINPDGTLGSKQRYGWLHVPDTAENAGASAITCDREGRVYIATRLGIQVLDQLGRVNAILPVPGGQPTRITFEGTDFKTLTIRCGDKLFSRTLTMQGVKPYEAPVKPATPRL</sequence>
<evidence type="ECO:0000313" key="3">
    <source>
        <dbReference type="EMBL" id="GAA4450853.1"/>
    </source>
</evidence>
<comment type="caution">
    <text evidence="3">The sequence shown here is derived from an EMBL/GenBank/DDBJ whole genome shotgun (WGS) entry which is preliminary data.</text>
</comment>
<gene>
    <name evidence="3" type="ORF">GCM10023189_12120</name>
</gene>
<accession>A0ABP8MJ83</accession>
<dbReference type="Gene3D" id="3.40.50.1820">
    <property type="entry name" value="alpha/beta hydrolase"/>
    <property type="match status" value="1"/>
</dbReference>
<dbReference type="SUPFAM" id="SSF63829">
    <property type="entry name" value="Calcium-dependent phosphotriesterase"/>
    <property type="match status" value="1"/>
</dbReference>
<dbReference type="PANTHER" id="PTHR48098">
    <property type="entry name" value="ENTEROCHELIN ESTERASE-RELATED"/>
    <property type="match status" value="1"/>
</dbReference>
<dbReference type="PANTHER" id="PTHR48098:SF3">
    <property type="entry name" value="IRON(III) ENTEROBACTIN ESTERASE"/>
    <property type="match status" value="1"/>
</dbReference>
<feature type="domain" description="SMP-30/Gluconolactonase/LRE-like region" evidence="2">
    <location>
        <begin position="319"/>
        <end position="524"/>
    </location>
</feature>
<reference evidence="4" key="1">
    <citation type="journal article" date="2019" name="Int. J. Syst. Evol. Microbiol.">
        <title>The Global Catalogue of Microorganisms (GCM) 10K type strain sequencing project: providing services to taxonomists for standard genome sequencing and annotation.</title>
        <authorList>
            <consortium name="The Broad Institute Genomics Platform"/>
            <consortium name="The Broad Institute Genome Sequencing Center for Infectious Disease"/>
            <person name="Wu L."/>
            <person name="Ma J."/>
        </authorList>
    </citation>
    <scope>NUCLEOTIDE SEQUENCE [LARGE SCALE GENOMIC DNA]</scope>
    <source>
        <strain evidence="4">JCM 17927</strain>
    </source>
</reference>
<organism evidence="3 4">
    <name type="scientific">Nibrella saemangeumensis</name>
    <dbReference type="NCBI Taxonomy" id="1084526"/>
    <lineage>
        <taxon>Bacteria</taxon>
        <taxon>Pseudomonadati</taxon>
        <taxon>Bacteroidota</taxon>
        <taxon>Cytophagia</taxon>
        <taxon>Cytophagales</taxon>
        <taxon>Spirosomataceae</taxon>
        <taxon>Nibrella</taxon>
    </lineage>
</organism>
<evidence type="ECO:0000259" key="2">
    <source>
        <dbReference type="Pfam" id="PF08450"/>
    </source>
</evidence>
<protein>
    <submittedName>
        <fullName evidence="3">SMP-30/gluconolactonase/LRE family protein</fullName>
    </submittedName>
</protein>
<evidence type="ECO:0000256" key="1">
    <source>
        <dbReference type="SAM" id="SignalP"/>
    </source>
</evidence>
<dbReference type="SUPFAM" id="SSF53474">
    <property type="entry name" value="alpha/beta-Hydrolases"/>
    <property type="match status" value="1"/>
</dbReference>
<feature type="signal peptide" evidence="1">
    <location>
        <begin position="1"/>
        <end position="26"/>
    </location>
</feature>
<dbReference type="Gene3D" id="2.120.10.30">
    <property type="entry name" value="TolB, C-terminal domain"/>
    <property type="match status" value="1"/>
</dbReference>